<evidence type="ECO:0000313" key="2">
    <source>
        <dbReference type="Proteomes" id="UP001497644"/>
    </source>
</evidence>
<dbReference type="InterPro" id="IPR010487">
    <property type="entry name" value="NGRN/Rrg9"/>
</dbReference>
<sequence>MNESKVMTIILRRMFSKKYFKPLAGVRTRLQLMKQDEQDVDIENFDSEDLSEFEADFMNVGESHKMHEREMQKNKEHLKQQIVNQKYFKEIEPRFLTFAERELIRKLYESNPEEWTVERLSESFPVLPETVQKILCANWSPKSVERIIQYDNIVVENWKKFHAGKLPVSPRLSEHLTKFKNRKIIMTDRESLAKQFVSPEPKFEKPKSQLFSSIIQSYLNEKQDDKKLLSQEDNSHKVEDGFAHSNKNQNLLIADNKTESNSIAIKNSEDFTLNEGQYLTLNSRTDSEKRDILPFNKKNSKKLFTFNEFVKVKLEDIQKESPKEGITLLNLYRKQMDASQEVQATSDNAIISKERDTLEIAQKSNESISAVSEKEDSNFNIVTADDNLIDTSIKVWNKKRDTECVYAKPIKITKNLYKPGMTYRINDCYYDDDGEFLYRVPGIQA</sequence>
<organism evidence="1 2">
    <name type="scientific">Lasius platythorax</name>
    <dbReference type="NCBI Taxonomy" id="488582"/>
    <lineage>
        <taxon>Eukaryota</taxon>
        <taxon>Metazoa</taxon>
        <taxon>Ecdysozoa</taxon>
        <taxon>Arthropoda</taxon>
        <taxon>Hexapoda</taxon>
        <taxon>Insecta</taxon>
        <taxon>Pterygota</taxon>
        <taxon>Neoptera</taxon>
        <taxon>Endopterygota</taxon>
        <taxon>Hymenoptera</taxon>
        <taxon>Apocrita</taxon>
        <taxon>Aculeata</taxon>
        <taxon>Formicoidea</taxon>
        <taxon>Formicidae</taxon>
        <taxon>Formicinae</taxon>
        <taxon>Lasius</taxon>
        <taxon>Lasius</taxon>
    </lineage>
</organism>
<evidence type="ECO:0008006" key="3">
    <source>
        <dbReference type="Google" id="ProtNLM"/>
    </source>
</evidence>
<name>A0AAV2NB21_9HYME</name>
<dbReference type="EMBL" id="OZ034835">
    <property type="protein sequence ID" value="CAL1677178.1"/>
    <property type="molecule type" value="Genomic_DNA"/>
</dbReference>
<accession>A0AAV2NB21</accession>
<dbReference type="Pfam" id="PF06413">
    <property type="entry name" value="Neugrin"/>
    <property type="match status" value="1"/>
</dbReference>
<dbReference type="Proteomes" id="UP001497644">
    <property type="component" value="Chromosome 12"/>
</dbReference>
<evidence type="ECO:0000313" key="1">
    <source>
        <dbReference type="EMBL" id="CAL1677178.1"/>
    </source>
</evidence>
<dbReference type="GO" id="GO:0005634">
    <property type="term" value="C:nucleus"/>
    <property type="evidence" value="ECO:0007669"/>
    <property type="project" value="TreeGrafter"/>
</dbReference>
<gene>
    <name evidence="1" type="ORF">LPLAT_LOCUS3235</name>
</gene>
<protein>
    <recommendedName>
        <fullName evidence="3">Neugrin</fullName>
    </recommendedName>
</protein>
<keyword evidence="2" id="KW-1185">Reference proteome</keyword>
<dbReference type="PANTHER" id="PTHR13475:SF3">
    <property type="entry name" value="NEUGRIN"/>
    <property type="match status" value="1"/>
</dbReference>
<proteinExistence type="predicted"/>
<dbReference type="PANTHER" id="PTHR13475">
    <property type="entry name" value="NEUGRIN"/>
    <property type="match status" value="1"/>
</dbReference>
<dbReference type="AlphaFoldDB" id="A0AAV2NB21"/>
<reference evidence="1" key="1">
    <citation type="submission" date="2024-04" db="EMBL/GenBank/DDBJ databases">
        <authorList>
            <consortium name="Molecular Ecology Group"/>
        </authorList>
    </citation>
    <scope>NUCLEOTIDE SEQUENCE</scope>
</reference>